<accession>A0A8J6IYK5</accession>
<evidence type="ECO:0000313" key="19">
    <source>
        <dbReference type="Proteomes" id="UP000602260"/>
    </source>
</evidence>
<dbReference type="GO" id="GO:0000166">
    <property type="term" value="F:nucleotide binding"/>
    <property type="evidence" value="ECO:0007669"/>
    <property type="project" value="UniProtKB-KW"/>
</dbReference>
<dbReference type="SUPFAM" id="SSF53271">
    <property type="entry name" value="PRTase-like"/>
    <property type="match status" value="1"/>
</dbReference>
<protein>
    <recommendedName>
        <fullName evidence="16">Hypoxanthine phosphoribosyltransferase</fullName>
        <ecNumber evidence="16">2.4.2.8</ecNumber>
    </recommendedName>
</protein>
<evidence type="ECO:0000259" key="17">
    <source>
        <dbReference type="Pfam" id="PF00156"/>
    </source>
</evidence>
<dbReference type="InterPro" id="IPR029057">
    <property type="entry name" value="PRTase-like"/>
</dbReference>
<evidence type="ECO:0000256" key="2">
    <source>
        <dbReference type="ARBA" id="ARBA00002049"/>
    </source>
</evidence>
<reference evidence="18" key="1">
    <citation type="submission" date="2020-08" db="EMBL/GenBank/DDBJ databases">
        <title>Genome public.</title>
        <authorList>
            <person name="Liu C."/>
            <person name="Sun Q."/>
        </authorList>
    </citation>
    <scope>NUCLEOTIDE SEQUENCE</scope>
    <source>
        <strain evidence="18">BX5</strain>
    </source>
</reference>
<evidence type="ECO:0000256" key="3">
    <source>
        <dbReference type="ARBA" id="ARBA00004496"/>
    </source>
</evidence>
<dbReference type="FunFam" id="3.40.50.2020:FF:000006">
    <property type="entry name" value="Hypoxanthine phosphoribosyltransferase"/>
    <property type="match status" value="1"/>
</dbReference>
<dbReference type="InterPro" id="IPR000836">
    <property type="entry name" value="PRTase_dom"/>
</dbReference>
<evidence type="ECO:0000256" key="10">
    <source>
        <dbReference type="ARBA" id="ARBA00022723"/>
    </source>
</evidence>
<keyword evidence="9 16" id="KW-0808">Transferase</keyword>
<dbReference type="GO" id="GO:0005829">
    <property type="term" value="C:cytosol"/>
    <property type="evidence" value="ECO:0007669"/>
    <property type="project" value="TreeGrafter"/>
</dbReference>
<dbReference type="GO" id="GO:0046100">
    <property type="term" value="P:hypoxanthine metabolic process"/>
    <property type="evidence" value="ECO:0007669"/>
    <property type="project" value="TreeGrafter"/>
</dbReference>
<dbReference type="GO" id="GO:0052657">
    <property type="term" value="F:guanine phosphoribosyltransferase activity"/>
    <property type="evidence" value="ECO:0007669"/>
    <property type="project" value="UniProtKB-ARBA"/>
</dbReference>
<keyword evidence="7 16" id="KW-0963">Cytoplasm</keyword>
<dbReference type="UniPathway" id="UPA00591">
    <property type="reaction ID" value="UER00648"/>
</dbReference>
<dbReference type="CDD" id="cd06223">
    <property type="entry name" value="PRTases_typeI"/>
    <property type="match status" value="1"/>
</dbReference>
<comment type="catalytic activity">
    <reaction evidence="14">
        <text>GMP + diphosphate = guanine + 5-phospho-alpha-D-ribose 1-diphosphate</text>
        <dbReference type="Rhea" id="RHEA:25424"/>
        <dbReference type="ChEBI" id="CHEBI:16235"/>
        <dbReference type="ChEBI" id="CHEBI:33019"/>
        <dbReference type="ChEBI" id="CHEBI:58017"/>
        <dbReference type="ChEBI" id="CHEBI:58115"/>
        <dbReference type="EC" id="2.4.2.8"/>
    </reaction>
    <physiologicalReaction direction="right-to-left" evidence="14">
        <dbReference type="Rhea" id="RHEA:25426"/>
    </physiologicalReaction>
</comment>
<evidence type="ECO:0000256" key="9">
    <source>
        <dbReference type="ARBA" id="ARBA00022679"/>
    </source>
</evidence>
<dbReference type="EC" id="2.4.2.8" evidence="16"/>
<evidence type="ECO:0000256" key="11">
    <source>
        <dbReference type="ARBA" id="ARBA00022726"/>
    </source>
</evidence>
<evidence type="ECO:0000256" key="12">
    <source>
        <dbReference type="ARBA" id="ARBA00022741"/>
    </source>
</evidence>
<dbReference type="EMBL" id="JACOPN010000007">
    <property type="protein sequence ID" value="MBC5717700.1"/>
    <property type="molecule type" value="Genomic_DNA"/>
</dbReference>
<comment type="caution">
    <text evidence="18">The sequence shown here is derived from an EMBL/GenBank/DDBJ whole genome shotgun (WGS) entry which is preliminary data.</text>
</comment>
<comment type="pathway">
    <text evidence="4 16">Purine metabolism; IMP biosynthesis via salvage pathway; IMP from hypoxanthine: step 1/1.</text>
</comment>
<dbReference type="Gene3D" id="3.40.50.2020">
    <property type="match status" value="1"/>
</dbReference>
<dbReference type="InterPro" id="IPR005904">
    <property type="entry name" value="Hxn_phspho_trans"/>
</dbReference>
<dbReference type="NCBIfam" id="TIGR01203">
    <property type="entry name" value="HGPRTase"/>
    <property type="match status" value="1"/>
</dbReference>
<keyword evidence="12 16" id="KW-0547">Nucleotide-binding</keyword>
<dbReference type="Pfam" id="PF00156">
    <property type="entry name" value="Pribosyltran"/>
    <property type="match status" value="1"/>
</dbReference>
<keyword evidence="8 16" id="KW-0328">Glycosyltransferase</keyword>
<evidence type="ECO:0000256" key="13">
    <source>
        <dbReference type="ARBA" id="ARBA00022842"/>
    </source>
</evidence>
<evidence type="ECO:0000256" key="6">
    <source>
        <dbReference type="ARBA" id="ARBA00008391"/>
    </source>
</evidence>
<evidence type="ECO:0000256" key="8">
    <source>
        <dbReference type="ARBA" id="ARBA00022676"/>
    </source>
</evidence>
<evidence type="ECO:0000256" key="4">
    <source>
        <dbReference type="ARBA" id="ARBA00004669"/>
    </source>
</evidence>
<dbReference type="GO" id="GO:0000287">
    <property type="term" value="F:magnesium ion binding"/>
    <property type="evidence" value="ECO:0007669"/>
    <property type="project" value="TreeGrafter"/>
</dbReference>
<dbReference type="InterPro" id="IPR050408">
    <property type="entry name" value="HGPRT"/>
</dbReference>
<keyword evidence="11 16" id="KW-0660">Purine salvage</keyword>
<dbReference type="RefSeq" id="WP_186878891.1">
    <property type="nucleotide sequence ID" value="NZ_JACOPN010000007.1"/>
</dbReference>
<evidence type="ECO:0000256" key="15">
    <source>
        <dbReference type="ARBA" id="ARBA00049402"/>
    </source>
</evidence>
<evidence type="ECO:0000256" key="7">
    <source>
        <dbReference type="ARBA" id="ARBA00022490"/>
    </source>
</evidence>
<evidence type="ECO:0000256" key="1">
    <source>
        <dbReference type="ARBA" id="ARBA00001946"/>
    </source>
</evidence>
<dbReference type="PANTHER" id="PTHR43340">
    <property type="entry name" value="HYPOXANTHINE-GUANINE PHOSPHORIBOSYLTRANSFERASE"/>
    <property type="match status" value="1"/>
</dbReference>
<gene>
    <name evidence="18" type="primary">hpt</name>
    <name evidence="18" type="ORF">H8S55_10255</name>
</gene>
<evidence type="ECO:0000313" key="18">
    <source>
        <dbReference type="EMBL" id="MBC5717700.1"/>
    </source>
</evidence>
<comment type="catalytic activity">
    <reaction evidence="15">
        <text>IMP + diphosphate = hypoxanthine + 5-phospho-alpha-D-ribose 1-diphosphate</text>
        <dbReference type="Rhea" id="RHEA:17973"/>
        <dbReference type="ChEBI" id="CHEBI:17368"/>
        <dbReference type="ChEBI" id="CHEBI:33019"/>
        <dbReference type="ChEBI" id="CHEBI:58017"/>
        <dbReference type="ChEBI" id="CHEBI:58053"/>
        <dbReference type="EC" id="2.4.2.8"/>
    </reaction>
    <physiologicalReaction direction="right-to-left" evidence="15">
        <dbReference type="Rhea" id="RHEA:17975"/>
    </physiologicalReaction>
</comment>
<organism evidence="18 19">
    <name type="scientific">Flintibacter faecis</name>
    <dbReference type="NCBI Taxonomy" id="2763047"/>
    <lineage>
        <taxon>Bacteria</taxon>
        <taxon>Bacillati</taxon>
        <taxon>Bacillota</taxon>
        <taxon>Clostridia</taxon>
        <taxon>Eubacteriales</taxon>
        <taxon>Flintibacter</taxon>
    </lineage>
</organism>
<dbReference type="GO" id="GO:0032263">
    <property type="term" value="P:GMP salvage"/>
    <property type="evidence" value="ECO:0007669"/>
    <property type="project" value="TreeGrafter"/>
</dbReference>
<dbReference type="GO" id="GO:0006178">
    <property type="term" value="P:guanine salvage"/>
    <property type="evidence" value="ECO:0007669"/>
    <property type="project" value="TreeGrafter"/>
</dbReference>
<comment type="similarity">
    <text evidence="6 16">Belongs to the purine/pyrimidine phosphoribosyltransferase family.</text>
</comment>
<name>A0A8J6IYK5_9FIRM</name>
<comment type="function">
    <text evidence="2">Purine salvage pathway enzyme that catalyzes the transfer of the ribosyl-5-phosphate group from 5-phospho-alpha-D-ribose 1-diphosphate (PRPP) to the N9 position of the 6-oxopurines hypoxanthine and guanine to form the corresponding ribonucleotides IMP (inosine 5'-monophosphate) and GMP (guanosine 5'-monophosphate), with the release of PPi.</text>
</comment>
<sequence length="182" mass="20596">MSIFDNDIQEVLFSEEQLKNRVQEIARQITADYQGKEIMLISVLRGSFVFMADLCRAIDLPCTLDFMAVSSYGKGTKSSGQVQITKDLSEDITDRHIIVVEDILDSGNTLSYLLKILENRHPASIRLCTLLDKPERRVKPVQVHYSGFTIPDAFVVGYGLDYAEKYRNLPYIGILKPRVYGG</sequence>
<dbReference type="GO" id="GO:0004422">
    <property type="term" value="F:hypoxanthine phosphoribosyltransferase activity"/>
    <property type="evidence" value="ECO:0007669"/>
    <property type="project" value="InterPro"/>
</dbReference>
<evidence type="ECO:0000256" key="14">
    <source>
        <dbReference type="ARBA" id="ARBA00048811"/>
    </source>
</evidence>
<dbReference type="PANTHER" id="PTHR43340:SF1">
    <property type="entry name" value="HYPOXANTHINE PHOSPHORIBOSYLTRANSFERASE"/>
    <property type="match status" value="1"/>
</dbReference>
<evidence type="ECO:0000256" key="16">
    <source>
        <dbReference type="RuleBase" id="RU364099"/>
    </source>
</evidence>
<comment type="subcellular location">
    <subcellularLocation>
        <location evidence="3 16">Cytoplasm</location>
    </subcellularLocation>
</comment>
<evidence type="ECO:0000256" key="5">
    <source>
        <dbReference type="ARBA" id="ARBA00004676"/>
    </source>
</evidence>
<dbReference type="GO" id="GO:0032264">
    <property type="term" value="P:IMP salvage"/>
    <property type="evidence" value="ECO:0007669"/>
    <property type="project" value="UniProtKB-UniPathway"/>
</dbReference>
<dbReference type="GO" id="GO:0006166">
    <property type="term" value="P:purine ribonucleoside salvage"/>
    <property type="evidence" value="ECO:0007669"/>
    <property type="project" value="UniProtKB-KW"/>
</dbReference>
<keyword evidence="13 16" id="KW-0460">Magnesium</keyword>
<comment type="pathway">
    <text evidence="5">Purine metabolism; GMP biosynthesis via salvage pathway; GMP from guanine: step 1/1.</text>
</comment>
<comment type="cofactor">
    <cofactor evidence="1 16">
        <name>Mg(2+)</name>
        <dbReference type="ChEBI" id="CHEBI:18420"/>
    </cofactor>
</comment>
<feature type="domain" description="Phosphoribosyltransferase" evidence="17">
    <location>
        <begin position="16"/>
        <end position="162"/>
    </location>
</feature>
<keyword evidence="19" id="KW-1185">Reference proteome</keyword>
<proteinExistence type="inferred from homology"/>
<dbReference type="AlphaFoldDB" id="A0A8J6IYK5"/>
<keyword evidence="10 16" id="KW-0479">Metal-binding</keyword>
<dbReference type="Proteomes" id="UP000602260">
    <property type="component" value="Unassembled WGS sequence"/>
</dbReference>